<sequence>MLSQPHRMSRLTRHLGLAAELLAYGFWLFVDAMIALSGPMFWLVTPLAGASVAGLVLLRYRRGVDLLRLAAVVFGSSIAVTTASALVGLPSLSFTEQLALAIMTITVLRPAPLRTAIVLTLASAVAIVGSAYLRGDLIASNSGLTMLSALGWGGAVAIGLALREADTRRRTQLADVRTAERMELARELHDVVAHHVTGIVVAAQAAGVVARRSPDEVDRALAAIEHAGTDALAAMRRMVGVLRGQPGQDSAEGARTPGSDLAGIPVLVERFDPERSVVRLCTDPGFEHTLLPPGVAATAYRVVQEALTNVRRHAPEAATVEVEIRIREGDLLVSVRNDGVRAAPPTTPLGGTGGFGLAGMAERVAALDGRLTAGPVGPGVWAVAARLPLGALL</sequence>
<keyword evidence="9" id="KW-0472">Membrane</keyword>
<keyword evidence="6 12" id="KW-0418">Kinase</keyword>
<accession>A0A848DKI4</accession>
<evidence type="ECO:0000256" key="6">
    <source>
        <dbReference type="ARBA" id="ARBA00022777"/>
    </source>
</evidence>
<dbReference type="GO" id="GO:0046983">
    <property type="term" value="F:protein dimerization activity"/>
    <property type="evidence" value="ECO:0007669"/>
    <property type="project" value="InterPro"/>
</dbReference>
<evidence type="ECO:0000256" key="7">
    <source>
        <dbReference type="ARBA" id="ARBA00022840"/>
    </source>
</evidence>
<feature type="transmembrane region" description="Helical" evidence="9">
    <location>
        <begin position="113"/>
        <end position="132"/>
    </location>
</feature>
<evidence type="ECO:0000313" key="13">
    <source>
        <dbReference type="Proteomes" id="UP000586918"/>
    </source>
</evidence>
<feature type="transmembrane region" description="Helical" evidence="9">
    <location>
        <begin position="12"/>
        <end position="34"/>
    </location>
</feature>
<evidence type="ECO:0000259" key="10">
    <source>
        <dbReference type="Pfam" id="PF02518"/>
    </source>
</evidence>
<keyword evidence="7" id="KW-0067">ATP-binding</keyword>
<keyword evidence="9" id="KW-1133">Transmembrane helix</keyword>
<dbReference type="Gene3D" id="3.30.565.10">
    <property type="entry name" value="Histidine kinase-like ATPase, C-terminal domain"/>
    <property type="match status" value="1"/>
</dbReference>
<evidence type="ECO:0000256" key="5">
    <source>
        <dbReference type="ARBA" id="ARBA00022741"/>
    </source>
</evidence>
<dbReference type="Gene3D" id="1.20.5.1930">
    <property type="match status" value="1"/>
</dbReference>
<evidence type="ECO:0000256" key="8">
    <source>
        <dbReference type="ARBA" id="ARBA00023012"/>
    </source>
</evidence>
<protein>
    <recommendedName>
        <fullName evidence="2">histidine kinase</fullName>
        <ecNumber evidence="2">2.7.13.3</ecNumber>
    </recommendedName>
</protein>
<keyword evidence="9" id="KW-0812">Transmembrane</keyword>
<dbReference type="EC" id="2.7.13.3" evidence="2"/>
<dbReference type="SUPFAM" id="SSF55874">
    <property type="entry name" value="ATPase domain of HSP90 chaperone/DNA topoisomerase II/histidine kinase"/>
    <property type="match status" value="1"/>
</dbReference>
<keyword evidence="4" id="KW-0808">Transferase</keyword>
<evidence type="ECO:0000259" key="11">
    <source>
        <dbReference type="Pfam" id="PF07730"/>
    </source>
</evidence>
<feature type="domain" description="Signal transduction histidine kinase subgroup 3 dimerisation and phosphoacceptor" evidence="11">
    <location>
        <begin position="180"/>
        <end position="244"/>
    </location>
</feature>
<dbReference type="GO" id="GO:0005524">
    <property type="term" value="F:ATP binding"/>
    <property type="evidence" value="ECO:0007669"/>
    <property type="project" value="UniProtKB-KW"/>
</dbReference>
<dbReference type="EMBL" id="JAAXKZ010000056">
    <property type="protein sequence ID" value="NMH93075.1"/>
    <property type="molecule type" value="Genomic_DNA"/>
</dbReference>
<evidence type="ECO:0000256" key="2">
    <source>
        <dbReference type="ARBA" id="ARBA00012438"/>
    </source>
</evidence>
<dbReference type="InterPro" id="IPR050482">
    <property type="entry name" value="Sensor_HK_TwoCompSys"/>
</dbReference>
<dbReference type="CDD" id="cd16917">
    <property type="entry name" value="HATPase_UhpB-NarQ-NarX-like"/>
    <property type="match status" value="1"/>
</dbReference>
<gene>
    <name evidence="12" type="ORF">HF519_16130</name>
</gene>
<dbReference type="GO" id="GO:0016020">
    <property type="term" value="C:membrane"/>
    <property type="evidence" value="ECO:0007669"/>
    <property type="project" value="InterPro"/>
</dbReference>
<organism evidence="12 13">
    <name type="scientific">Pseudonocardia bannensis</name>
    <dbReference type="NCBI Taxonomy" id="630973"/>
    <lineage>
        <taxon>Bacteria</taxon>
        <taxon>Bacillati</taxon>
        <taxon>Actinomycetota</taxon>
        <taxon>Actinomycetes</taxon>
        <taxon>Pseudonocardiales</taxon>
        <taxon>Pseudonocardiaceae</taxon>
        <taxon>Pseudonocardia</taxon>
    </lineage>
</organism>
<name>A0A848DKI4_9PSEU</name>
<evidence type="ECO:0000256" key="4">
    <source>
        <dbReference type="ARBA" id="ARBA00022679"/>
    </source>
</evidence>
<dbReference type="InterPro" id="IPR036890">
    <property type="entry name" value="HATPase_C_sf"/>
</dbReference>
<dbReference type="InterPro" id="IPR003594">
    <property type="entry name" value="HATPase_dom"/>
</dbReference>
<dbReference type="Pfam" id="PF07730">
    <property type="entry name" value="HisKA_3"/>
    <property type="match status" value="1"/>
</dbReference>
<keyword evidence="8" id="KW-0902">Two-component regulatory system</keyword>
<evidence type="ECO:0000256" key="3">
    <source>
        <dbReference type="ARBA" id="ARBA00022553"/>
    </source>
</evidence>
<dbReference type="AlphaFoldDB" id="A0A848DKI4"/>
<dbReference type="PANTHER" id="PTHR24421:SF10">
    <property type="entry name" value="NITRATE_NITRITE SENSOR PROTEIN NARQ"/>
    <property type="match status" value="1"/>
</dbReference>
<evidence type="ECO:0000313" key="12">
    <source>
        <dbReference type="EMBL" id="NMH93075.1"/>
    </source>
</evidence>
<dbReference type="InterPro" id="IPR011712">
    <property type="entry name" value="Sig_transdc_His_kin_sub3_dim/P"/>
</dbReference>
<keyword evidence="13" id="KW-1185">Reference proteome</keyword>
<dbReference type="Proteomes" id="UP000586918">
    <property type="component" value="Unassembled WGS sequence"/>
</dbReference>
<feature type="transmembrane region" description="Helical" evidence="9">
    <location>
        <begin position="40"/>
        <end position="58"/>
    </location>
</feature>
<evidence type="ECO:0000256" key="1">
    <source>
        <dbReference type="ARBA" id="ARBA00000085"/>
    </source>
</evidence>
<keyword evidence="5" id="KW-0547">Nucleotide-binding</keyword>
<keyword evidence="3" id="KW-0597">Phosphoprotein</keyword>
<feature type="domain" description="Histidine kinase/HSP90-like ATPase" evidence="10">
    <location>
        <begin position="297"/>
        <end position="373"/>
    </location>
</feature>
<dbReference type="RefSeq" id="WP_169413774.1">
    <property type="nucleotide sequence ID" value="NZ_JAAXKZ010000056.1"/>
</dbReference>
<dbReference type="GO" id="GO:0000155">
    <property type="term" value="F:phosphorelay sensor kinase activity"/>
    <property type="evidence" value="ECO:0007669"/>
    <property type="project" value="InterPro"/>
</dbReference>
<evidence type="ECO:0000256" key="9">
    <source>
        <dbReference type="SAM" id="Phobius"/>
    </source>
</evidence>
<dbReference type="Pfam" id="PF02518">
    <property type="entry name" value="HATPase_c"/>
    <property type="match status" value="1"/>
</dbReference>
<comment type="caution">
    <text evidence="12">The sequence shown here is derived from an EMBL/GenBank/DDBJ whole genome shotgun (WGS) entry which is preliminary data.</text>
</comment>
<feature type="transmembrane region" description="Helical" evidence="9">
    <location>
        <begin position="144"/>
        <end position="162"/>
    </location>
</feature>
<comment type="catalytic activity">
    <reaction evidence="1">
        <text>ATP + protein L-histidine = ADP + protein N-phospho-L-histidine.</text>
        <dbReference type="EC" id="2.7.13.3"/>
    </reaction>
</comment>
<dbReference type="PANTHER" id="PTHR24421">
    <property type="entry name" value="NITRATE/NITRITE SENSOR PROTEIN NARX-RELATED"/>
    <property type="match status" value="1"/>
</dbReference>
<proteinExistence type="predicted"/>
<feature type="transmembrane region" description="Helical" evidence="9">
    <location>
        <begin position="70"/>
        <end position="93"/>
    </location>
</feature>
<reference evidence="12 13" key="1">
    <citation type="submission" date="2020-04" db="EMBL/GenBank/DDBJ databases">
        <authorList>
            <person name="Klaysubun C."/>
            <person name="Duangmal K."/>
            <person name="Lipun K."/>
        </authorList>
    </citation>
    <scope>NUCLEOTIDE SEQUENCE [LARGE SCALE GENOMIC DNA]</scope>
    <source>
        <strain evidence="12 13">DSM 45300</strain>
    </source>
</reference>